<dbReference type="GO" id="GO:0005537">
    <property type="term" value="F:D-mannose binding"/>
    <property type="evidence" value="ECO:0007669"/>
    <property type="project" value="InterPro"/>
</dbReference>
<dbReference type="EMBL" id="MU827305">
    <property type="protein sequence ID" value="KAJ7363678.1"/>
    <property type="molecule type" value="Genomic_DNA"/>
</dbReference>
<dbReference type="PROSITE" id="PS51914">
    <property type="entry name" value="MRH"/>
    <property type="match status" value="7"/>
</dbReference>
<keyword evidence="5" id="KW-1133">Transmembrane helix</keyword>
<dbReference type="OrthoDB" id="5949540at2759"/>
<gene>
    <name evidence="9" type="primary">IGF2R_3</name>
    <name evidence="9" type="ORF">OS493_009841</name>
</gene>
<dbReference type="Gene3D" id="2.70.130.10">
    <property type="entry name" value="Mannose-6-phosphate receptor binding domain"/>
    <property type="match status" value="7"/>
</dbReference>
<evidence type="ECO:0000256" key="1">
    <source>
        <dbReference type="ARBA" id="ARBA00004308"/>
    </source>
</evidence>
<dbReference type="InterPro" id="IPR009011">
    <property type="entry name" value="Man6P_isomerase_rcpt-bd_dom_sf"/>
</dbReference>
<keyword evidence="10" id="KW-1185">Reference proteome</keyword>
<feature type="domain" description="MRH" evidence="8">
    <location>
        <begin position="344"/>
        <end position="489"/>
    </location>
</feature>
<feature type="domain" description="MRH" evidence="8">
    <location>
        <begin position="35"/>
        <end position="178"/>
    </location>
</feature>
<feature type="domain" description="MRH" evidence="8">
    <location>
        <begin position="492"/>
        <end position="629"/>
    </location>
</feature>
<dbReference type="SMART" id="SM01404">
    <property type="entry name" value="CIMR"/>
    <property type="match status" value="7"/>
</dbReference>
<evidence type="ECO:0000256" key="7">
    <source>
        <dbReference type="ARBA" id="ARBA00023157"/>
    </source>
</evidence>
<feature type="domain" description="MRH" evidence="8">
    <location>
        <begin position="779"/>
        <end position="923"/>
    </location>
</feature>
<evidence type="ECO:0000256" key="6">
    <source>
        <dbReference type="ARBA" id="ARBA00023136"/>
    </source>
</evidence>
<dbReference type="InterPro" id="IPR000479">
    <property type="entry name" value="CIMR_rpt"/>
</dbReference>
<keyword evidence="6" id="KW-0472">Membrane</keyword>
<evidence type="ECO:0000256" key="5">
    <source>
        <dbReference type="ARBA" id="ARBA00022989"/>
    </source>
</evidence>
<protein>
    <submittedName>
        <fullName evidence="9">Cation-independent mannose-6-phosphate receptor</fullName>
    </submittedName>
</protein>
<feature type="domain" description="MRH" evidence="8">
    <location>
        <begin position="635"/>
        <end position="776"/>
    </location>
</feature>
<evidence type="ECO:0000256" key="3">
    <source>
        <dbReference type="ARBA" id="ARBA00022692"/>
    </source>
</evidence>
<dbReference type="InterPro" id="IPR044865">
    <property type="entry name" value="MRH_dom"/>
</dbReference>
<evidence type="ECO:0000313" key="10">
    <source>
        <dbReference type="Proteomes" id="UP001163046"/>
    </source>
</evidence>
<keyword evidence="9" id="KW-0675">Receptor</keyword>
<dbReference type="GO" id="GO:0005770">
    <property type="term" value="C:late endosome"/>
    <property type="evidence" value="ECO:0007669"/>
    <property type="project" value="TreeGrafter"/>
</dbReference>
<keyword evidence="4" id="KW-0732">Signal</keyword>
<name>A0A9W9YU88_9CNID</name>
<evidence type="ECO:0000256" key="4">
    <source>
        <dbReference type="ARBA" id="ARBA00022729"/>
    </source>
</evidence>
<dbReference type="AlphaFoldDB" id="A0A9W9YU88"/>
<evidence type="ECO:0000259" key="8">
    <source>
        <dbReference type="PROSITE" id="PS51914"/>
    </source>
</evidence>
<keyword evidence="2" id="KW-0813">Transport</keyword>
<accession>A0A9W9YU88</accession>
<dbReference type="FunFam" id="2.70.130.10:FF:000005">
    <property type="entry name" value="Insulin-like growth factor 2 receptor"/>
    <property type="match status" value="1"/>
</dbReference>
<feature type="domain" description="MRH" evidence="8">
    <location>
        <begin position="929"/>
        <end position="1061"/>
    </location>
</feature>
<dbReference type="Proteomes" id="UP001163046">
    <property type="component" value="Unassembled WGS sequence"/>
</dbReference>
<dbReference type="GO" id="GO:0007041">
    <property type="term" value="P:lysosomal transport"/>
    <property type="evidence" value="ECO:0007669"/>
    <property type="project" value="InterPro"/>
</dbReference>
<dbReference type="FunFam" id="2.70.130.10:FF:000016">
    <property type="entry name" value="Insulin-like growth factor 2 receptor"/>
    <property type="match status" value="2"/>
</dbReference>
<keyword evidence="3" id="KW-0812">Transmembrane</keyword>
<evidence type="ECO:0000313" key="9">
    <source>
        <dbReference type="EMBL" id="KAJ7363678.1"/>
    </source>
</evidence>
<dbReference type="GO" id="GO:0005886">
    <property type="term" value="C:plasma membrane"/>
    <property type="evidence" value="ECO:0007669"/>
    <property type="project" value="TreeGrafter"/>
</dbReference>
<comment type="subcellular location">
    <subcellularLocation>
        <location evidence="1">Endomembrane system</location>
    </subcellularLocation>
</comment>
<dbReference type="GO" id="GO:0005802">
    <property type="term" value="C:trans-Golgi network"/>
    <property type="evidence" value="ECO:0007669"/>
    <property type="project" value="TreeGrafter"/>
</dbReference>
<proteinExistence type="predicted"/>
<dbReference type="SUPFAM" id="SSF50911">
    <property type="entry name" value="Mannose 6-phosphate receptor domain"/>
    <property type="match status" value="7"/>
</dbReference>
<dbReference type="PANTHER" id="PTHR15071">
    <property type="entry name" value="MANNOSE-6-PHOSPHATE RECEPTOR FAMILY MEMBER"/>
    <property type="match status" value="1"/>
</dbReference>
<dbReference type="GO" id="GO:0005520">
    <property type="term" value="F:insulin-like growth factor binding"/>
    <property type="evidence" value="ECO:0007669"/>
    <property type="project" value="TreeGrafter"/>
</dbReference>
<organism evidence="9 10">
    <name type="scientific">Desmophyllum pertusum</name>
    <dbReference type="NCBI Taxonomy" id="174260"/>
    <lineage>
        <taxon>Eukaryota</taxon>
        <taxon>Metazoa</taxon>
        <taxon>Cnidaria</taxon>
        <taxon>Anthozoa</taxon>
        <taxon>Hexacorallia</taxon>
        <taxon>Scleractinia</taxon>
        <taxon>Caryophylliina</taxon>
        <taxon>Caryophylliidae</taxon>
        <taxon>Desmophyllum</taxon>
    </lineage>
</organism>
<sequence>MGDSGPVLTAQHDCAYEVLWKTEFACPQDSIMSSNSCVLINKFVNFDLTKLTAAKLSNYEVYHDVVEKGKTTQYVYYINVCQSLGFLCKGIDSTVCQEVKDEARRKSLGDISKQKLRYADGQLTLTYEHGSPCSNGLNRTTIFMFICDYHAGKGHPVFNSESYCFYYFDWRTKYACPPSRRTGTRCRVESPSGVRYDLSELVHMENSTSNWIALDGESSSSNKQIYINVCGQVTFRKETQQCDRAAAICMIDKSTGKVVSLGRYTDPPTLNQDNSIKLVYTQGSECKKDNLGKSITRNSTITFVCQPGDLESPPVLVTHTQDNCDYQFMWKSAAACSLGVNTGRDCKVEDKEAGYVFDLTPLATKTWVNDDFYTVKSTSQYNFQLKVCGGSNHTGCRGFNVGSCQVKKLNPSQNWTLGQPNSMLYYYDGMLNLTYVNGTKCHNGIYRTTHITFLCNATAADNGIGEPEYEKENHCVYNFRWYTKYACPAKITECVARSESDQYDLTSLVRTKDNWQAKGVHGMYYINVCRSLNLAPLVSGCSGTAAVCLKKDDGSSINLGGVTDAPIVEGNNIVITYKNGDKCPNTDKLYKTKITFICKTGLTSSSPIFVETEGCTYKFQWQTAAACRIKNVVGLNCAVRDSKSDTTFNLLPLLKKAKDPVYSGNLTDNEEQGKFELNICGTVACGQGKDDIGACLTKGDGKKIVLGKTSKRLEYKGEIVTLVYSEGDNFGDTGQQREVQITFYCNPKKPFGNPTFTGQEGNKYFFDVQTSLVCSASAVQCLVTGKGDSTYDLTPLGLTDGNWEAVDTRTQNKHLHYFINICRSVNPSREVMKCPGGAIGACQIDHSSEKGFNLGYVQSNPQIADNGELTLQYSGGSECHHQFNRSIRIVFSCSKQMSSPIFLAESPECEYLFSWQTPSACALTREYGTNCTVEDRQYGYMFNLSQLYNKTKDYDVSVSGAPGVRIILNVCNKLVSSPKGCTGNNVGACIKESAKYIPVEPSNRLTYYNGQINMTYGKSPAVNFIFECNQELSGLDTGPACEKKTDKLYECHWQTAYACRPLINVQCSIRNEDGSV</sequence>
<dbReference type="GO" id="GO:0038023">
    <property type="term" value="F:signaling receptor activity"/>
    <property type="evidence" value="ECO:0007669"/>
    <property type="project" value="InterPro"/>
</dbReference>
<keyword evidence="7" id="KW-1015">Disulfide bond</keyword>
<reference evidence="9" key="1">
    <citation type="submission" date="2023-01" db="EMBL/GenBank/DDBJ databases">
        <title>Genome assembly of the deep-sea coral Lophelia pertusa.</title>
        <authorList>
            <person name="Herrera S."/>
            <person name="Cordes E."/>
        </authorList>
    </citation>
    <scope>NUCLEOTIDE SEQUENCE</scope>
    <source>
        <strain evidence="9">USNM1676648</strain>
        <tissue evidence="9">Polyp</tissue>
    </source>
</reference>
<dbReference type="Pfam" id="PF00878">
    <property type="entry name" value="CIMR"/>
    <property type="match status" value="7"/>
</dbReference>
<evidence type="ECO:0000256" key="2">
    <source>
        <dbReference type="ARBA" id="ARBA00022448"/>
    </source>
</evidence>
<dbReference type="PANTHER" id="PTHR15071:SF17">
    <property type="entry name" value="CATION-INDEPENDENT MANNOSE-6-PHOSPHATE RECEPTOR"/>
    <property type="match status" value="1"/>
</dbReference>
<comment type="caution">
    <text evidence="9">The sequence shown here is derived from an EMBL/GenBank/DDBJ whole genome shotgun (WGS) entry which is preliminary data.</text>
</comment>
<feature type="domain" description="MRH" evidence="8">
    <location>
        <begin position="184"/>
        <end position="338"/>
    </location>
</feature>